<accession>A0A2U3KCT3</accession>
<organism evidence="1 2">
    <name type="scientific">Candidatus Sulfotelmatobacter kueseliae</name>
    <dbReference type="NCBI Taxonomy" id="2042962"/>
    <lineage>
        <taxon>Bacteria</taxon>
        <taxon>Pseudomonadati</taxon>
        <taxon>Acidobacteriota</taxon>
        <taxon>Terriglobia</taxon>
        <taxon>Terriglobales</taxon>
        <taxon>Candidatus Korobacteraceae</taxon>
        <taxon>Candidatus Sulfotelmatobacter</taxon>
    </lineage>
</organism>
<evidence type="ECO:0000313" key="1">
    <source>
        <dbReference type="EMBL" id="SPF37367.1"/>
    </source>
</evidence>
<dbReference type="Proteomes" id="UP000238701">
    <property type="component" value="Unassembled WGS sequence"/>
</dbReference>
<sequence>MSLNASFSVPFRLIRVLSVIAWSIRGDVKGHFSPSTGEGEWFLRFQPQLDSASLGFAQCHLSCMFIE</sequence>
<dbReference type="AlphaFoldDB" id="A0A2U3KCT3"/>
<protein>
    <submittedName>
        <fullName evidence="1">Uncharacterized protein</fullName>
    </submittedName>
</protein>
<gene>
    <name evidence="1" type="ORF">SBA1_1790002</name>
</gene>
<proteinExistence type="predicted"/>
<dbReference type="EMBL" id="OMOD01000089">
    <property type="protein sequence ID" value="SPF37367.1"/>
    <property type="molecule type" value="Genomic_DNA"/>
</dbReference>
<name>A0A2U3KCT3_9BACT</name>
<evidence type="ECO:0000313" key="2">
    <source>
        <dbReference type="Proteomes" id="UP000238701"/>
    </source>
</evidence>
<reference evidence="2" key="1">
    <citation type="submission" date="2018-02" db="EMBL/GenBank/DDBJ databases">
        <authorList>
            <person name="Hausmann B."/>
        </authorList>
    </citation>
    <scope>NUCLEOTIDE SEQUENCE [LARGE SCALE GENOMIC DNA]</scope>
    <source>
        <strain evidence="2">Peat soil MAG SbA1</strain>
    </source>
</reference>